<feature type="non-terminal residue" evidence="3">
    <location>
        <position position="75"/>
    </location>
</feature>
<protein>
    <recommendedName>
        <fullName evidence="2">Novel STAND NTPase 3 domain-containing protein</fullName>
    </recommendedName>
</protein>
<evidence type="ECO:0000256" key="1">
    <source>
        <dbReference type="SAM" id="MobiDB-lite"/>
    </source>
</evidence>
<evidence type="ECO:0000313" key="3">
    <source>
        <dbReference type="EMBL" id="MBA4867429.1"/>
    </source>
</evidence>
<reference evidence="3 4" key="1">
    <citation type="submission" date="2020-07" db="EMBL/GenBank/DDBJ databases">
        <title>Streptomyces isolated from Indian soil.</title>
        <authorList>
            <person name="Mandal S."/>
            <person name="Maiti P.K."/>
        </authorList>
    </citation>
    <scope>NUCLEOTIDE SEQUENCE [LARGE SCALE GENOMIC DNA]</scope>
    <source>
        <strain evidence="3 4">PSKA54</strain>
    </source>
</reference>
<dbReference type="AlphaFoldDB" id="A0A7W2DA14"/>
<dbReference type="Proteomes" id="UP000586976">
    <property type="component" value="Unassembled WGS sequence"/>
</dbReference>
<feature type="region of interest" description="Disordered" evidence="1">
    <location>
        <begin position="47"/>
        <end position="75"/>
    </location>
</feature>
<keyword evidence="4" id="KW-1185">Reference proteome</keyword>
<gene>
    <name evidence="3" type="ORF">H1V43_40470</name>
</gene>
<name>A0A7W2DA14_9ACTN</name>
<proteinExistence type="predicted"/>
<comment type="caution">
    <text evidence="3">The sequence shown here is derived from an EMBL/GenBank/DDBJ whole genome shotgun (WGS) entry which is preliminary data.</text>
</comment>
<dbReference type="EMBL" id="JACEQY010000218">
    <property type="protein sequence ID" value="MBA4867429.1"/>
    <property type="molecule type" value="Genomic_DNA"/>
</dbReference>
<dbReference type="RefSeq" id="WP_220278206.1">
    <property type="nucleotide sequence ID" value="NZ_JACEQY010000218.1"/>
</dbReference>
<feature type="domain" description="Novel STAND NTPase 3" evidence="2">
    <location>
        <begin position="1"/>
        <end position="50"/>
    </location>
</feature>
<feature type="compositionally biased region" description="Basic and acidic residues" evidence="1">
    <location>
        <begin position="55"/>
        <end position="75"/>
    </location>
</feature>
<sequence length="75" mass="8644">MTTRDYLLEHARLRHDRLAAPDVSDAVSVIRLTDLDLRVRGQILYNHVHHSSLPPEDKRRAPQEHAEPPRGDCKT</sequence>
<evidence type="ECO:0000259" key="2">
    <source>
        <dbReference type="Pfam" id="PF20720"/>
    </source>
</evidence>
<dbReference type="InterPro" id="IPR049050">
    <property type="entry name" value="nSTAND3"/>
</dbReference>
<accession>A0A7W2DA14</accession>
<evidence type="ECO:0000313" key="4">
    <source>
        <dbReference type="Proteomes" id="UP000586976"/>
    </source>
</evidence>
<dbReference type="Pfam" id="PF20720">
    <property type="entry name" value="nSTAND3"/>
    <property type="match status" value="1"/>
</dbReference>
<organism evidence="3 4">
    <name type="scientific">Streptomyces himalayensis subsp. aureolus</name>
    <dbReference type="NCBI Taxonomy" id="2758039"/>
    <lineage>
        <taxon>Bacteria</taxon>
        <taxon>Bacillati</taxon>
        <taxon>Actinomycetota</taxon>
        <taxon>Actinomycetes</taxon>
        <taxon>Kitasatosporales</taxon>
        <taxon>Streptomycetaceae</taxon>
        <taxon>Streptomyces</taxon>
        <taxon>Streptomyces himalayensis</taxon>
    </lineage>
</organism>